<organism evidence="1">
    <name type="scientific">viral metagenome</name>
    <dbReference type="NCBI Taxonomy" id="1070528"/>
    <lineage>
        <taxon>unclassified sequences</taxon>
        <taxon>metagenomes</taxon>
        <taxon>organismal metagenomes</taxon>
    </lineage>
</organism>
<protein>
    <submittedName>
        <fullName evidence="1">Uncharacterized protein</fullName>
    </submittedName>
</protein>
<proteinExistence type="predicted"/>
<dbReference type="EMBL" id="MN740017">
    <property type="protein sequence ID" value="QHT84313.1"/>
    <property type="molecule type" value="Genomic_DNA"/>
</dbReference>
<name>A0A6C0HWT6_9ZZZZ</name>
<sequence length="209" mass="23872">MSNISTRVRYDKEELSMFDKTNVDSNRILLDRSVKENDSACYAVSGARSALSEMKRPMNGSELDLGLKADIESRLMNRNYELSNHQGRTNKDFETNNGVDPGLCGVKETLVFEDSRYTNPVVDYREMYTADYAFTPYLFVSPQEVTVMNDRFMNPNRYGESSRYVNKQDKYDIKPKQFASLSKSVDYNDLVKGLLPNKASNQVAATPYI</sequence>
<reference evidence="1" key="1">
    <citation type="journal article" date="2020" name="Nature">
        <title>Giant virus diversity and host interactions through global metagenomics.</title>
        <authorList>
            <person name="Schulz F."/>
            <person name="Roux S."/>
            <person name="Paez-Espino D."/>
            <person name="Jungbluth S."/>
            <person name="Walsh D.A."/>
            <person name="Denef V.J."/>
            <person name="McMahon K.D."/>
            <person name="Konstantinidis K.T."/>
            <person name="Eloe-Fadrosh E.A."/>
            <person name="Kyrpides N.C."/>
            <person name="Woyke T."/>
        </authorList>
    </citation>
    <scope>NUCLEOTIDE SEQUENCE</scope>
    <source>
        <strain evidence="1">GVMAG-M-3300023184-177</strain>
    </source>
</reference>
<evidence type="ECO:0000313" key="1">
    <source>
        <dbReference type="EMBL" id="QHT84313.1"/>
    </source>
</evidence>
<accession>A0A6C0HWT6</accession>
<dbReference type="AlphaFoldDB" id="A0A6C0HWT6"/>